<reference evidence="3 4" key="1">
    <citation type="journal article" date="2020" name="G3 (Bethesda)">
        <title>Improved Reference Genome for Cyclotella cryptica CCMP332, a Model for Cell Wall Morphogenesis, Salinity Adaptation, and Lipid Production in Diatoms (Bacillariophyta).</title>
        <authorList>
            <person name="Roberts W.R."/>
            <person name="Downey K.M."/>
            <person name="Ruck E.C."/>
            <person name="Traller J.C."/>
            <person name="Alverson A.J."/>
        </authorList>
    </citation>
    <scope>NUCLEOTIDE SEQUENCE [LARGE SCALE GENOMIC DNA]</scope>
    <source>
        <strain evidence="3 4">CCMP332</strain>
    </source>
</reference>
<accession>A0ABD3PM36</accession>
<keyword evidence="4" id="KW-1185">Reference proteome</keyword>
<evidence type="ECO:0000259" key="2">
    <source>
        <dbReference type="PROSITE" id="PS50280"/>
    </source>
</evidence>
<dbReference type="PROSITE" id="PS50280">
    <property type="entry name" value="SET"/>
    <property type="match status" value="1"/>
</dbReference>
<dbReference type="InterPro" id="IPR046341">
    <property type="entry name" value="SET_dom_sf"/>
</dbReference>
<feature type="chain" id="PRO_5044782105" description="SET domain-containing protein" evidence="1">
    <location>
        <begin position="23"/>
        <end position="410"/>
    </location>
</feature>
<dbReference type="EMBL" id="JABMIG020000147">
    <property type="protein sequence ID" value="KAL3789027.1"/>
    <property type="molecule type" value="Genomic_DNA"/>
</dbReference>
<dbReference type="Proteomes" id="UP001516023">
    <property type="component" value="Unassembled WGS sequence"/>
</dbReference>
<name>A0ABD3PM36_9STRA</name>
<dbReference type="AlphaFoldDB" id="A0ABD3PM36"/>
<dbReference type="Gene3D" id="3.90.1410.10">
    <property type="entry name" value="set domain protein methyltransferase, domain 1"/>
    <property type="match status" value="1"/>
</dbReference>
<feature type="domain" description="SET" evidence="2">
    <location>
        <begin position="54"/>
        <end position="256"/>
    </location>
</feature>
<sequence length="410" mass="47018">MSILKTLFVATRLLLTSHGVHANTALNNANEDDVDTLVSNLIQWVRDNGGYVNDKIDFRPIEPEDPASPRGVFAKQEIDAGETLAHIPWDLIIKSPERTKGEVEGLSKDDCGVIQETIKVMTASDGNITPYGRYLLSQPQNYTVGFWSKKGQDLFVEMTDNFLPPNGIKDMLGEEFEDICDGDVNDPMTVQAVMLVRARSDWEYLVPVYDMFNHHNGKYNIELRVNPYKSSIKETGYEIIAGRQLQPEEQLYNSYNRCGNCDVWYDWFGTPEIYLNFGFVESFPQRWLFDLARVKVDLLEDSNGQVSVKFLVPPSKKGVDMLRHQLVRLNGLSFRYQSKSAVDIGIRSVEWDSLWQYYDALHAALTYVTSANETLVDDVWIMDDNWWVQEGTTRAEEDEHWVRTTARDEL</sequence>
<dbReference type="InterPro" id="IPR050600">
    <property type="entry name" value="SETD3_SETD6_MTase"/>
</dbReference>
<evidence type="ECO:0000256" key="1">
    <source>
        <dbReference type="SAM" id="SignalP"/>
    </source>
</evidence>
<gene>
    <name evidence="3" type="ORF">HJC23_008174</name>
</gene>
<dbReference type="CDD" id="cd10527">
    <property type="entry name" value="SET_LSMT"/>
    <property type="match status" value="1"/>
</dbReference>
<keyword evidence="1" id="KW-0732">Signal</keyword>
<dbReference type="PANTHER" id="PTHR13271">
    <property type="entry name" value="UNCHARACTERIZED PUTATIVE METHYLTRANSFERASE"/>
    <property type="match status" value="1"/>
</dbReference>
<dbReference type="PANTHER" id="PTHR13271:SF143">
    <property type="entry name" value="SET DOMAIN-CONTAINING PROTEIN"/>
    <property type="match status" value="1"/>
</dbReference>
<evidence type="ECO:0000313" key="4">
    <source>
        <dbReference type="Proteomes" id="UP001516023"/>
    </source>
</evidence>
<dbReference type="SUPFAM" id="SSF82199">
    <property type="entry name" value="SET domain"/>
    <property type="match status" value="1"/>
</dbReference>
<dbReference type="Pfam" id="PF00856">
    <property type="entry name" value="SET"/>
    <property type="match status" value="1"/>
</dbReference>
<feature type="signal peptide" evidence="1">
    <location>
        <begin position="1"/>
        <end position="22"/>
    </location>
</feature>
<dbReference type="InterPro" id="IPR001214">
    <property type="entry name" value="SET_dom"/>
</dbReference>
<comment type="caution">
    <text evidence="3">The sequence shown here is derived from an EMBL/GenBank/DDBJ whole genome shotgun (WGS) entry which is preliminary data.</text>
</comment>
<evidence type="ECO:0000313" key="3">
    <source>
        <dbReference type="EMBL" id="KAL3789027.1"/>
    </source>
</evidence>
<protein>
    <recommendedName>
        <fullName evidence="2">SET domain-containing protein</fullName>
    </recommendedName>
</protein>
<organism evidence="3 4">
    <name type="scientific">Cyclotella cryptica</name>
    <dbReference type="NCBI Taxonomy" id="29204"/>
    <lineage>
        <taxon>Eukaryota</taxon>
        <taxon>Sar</taxon>
        <taxon>Stramenopiles</taxon>
        <taxon>Ochrophyta</taxon>
        <taxon>Bacillariophyta</taxon>
        <taxon>Coscinodiscophyceae</taxon>
        <taxon>Thalassiosirophycidae</taxon>
        <taxon>Stephanodiscales</taxon>
        <taxon>Stephanodiscaceae</taxon>
        <taxon>Cyclotella</taxon>
    </lineage>
</organism>
<proteinExistence type="predicted"/>